<gene>
    <name evidence="1" type="ORF">ACFQ3Q_03800</name>
</gene>
<dbReference type="EMBL" id="JBHTLI010000001">
    <property type="protein sequence ID" value="MFD1094863.1"/>
    <property type="molecule type" value="Genomic_DNA"/>
</dbReference>
<evidence type="ECO:0000313" key="2">
    <source>
        <dbReference type="Proteomes" id="UP001597131"/>
    </source>
</evidence>
<keyword evidence="2" id="KW-1185">Reference proteome</keyword>
<name>A0ABW3NML0_9FLAO</name>
<organism evidence="1 2">
    <name type="scientific">Salegentibacter chungangensis</name>
    <dbReference type="NCBI Taxonomy" id="1335724"/>
    <lineage>
        <taxon>Bacteria</taxon>
        <taxon>Pseudomonadati</taxon>
        <taxon>Bacteroidota</taxon>
        <taxon>Flavobacteriia</taxon>
        <taxon>Flavobacteriales</taxon>
        <taxon>Flavobacteriaceae</taxon>
        <taxon>Salegentibacter</taxon>
    </lineage>
</organism>
<reference evidence="2" key="1">
    <citation type="journal article" date="2019" name="Int. J. Syst. Evol. Microbiol.">
        <title>The Global Catalogue of Microorganisms (GCM) 10K type strain sequencing project: providing services to taxonomists for standard genome sequencing and annotation.</title>
        <authorList>
            <consortium name="The Broad Institute Genomics Platform"/>
            <consortium name="The Broad Institute Genome Sequencing Center for Infectious Disease"/>
            <person name="Wu L."/>
            <person name="Ma J."/>
        </authorList>
    </citation>
    <scope>NUCLEOTIDE SEQUENCE [LARGE SCALE GENOMIC DNA]</scope>
    <source>
        <strain evidence="2">CCUG 64793</strain>
    </source>
</reference>
<comment type="caution">
    <text evidence="1">The sequence shown here is derived from an EMBL/GenBank/DDBJ whole genome shotgun (WGS) entry which is preliminary data.</text>
</comment>
<protein>
    <submittedName>
        <fullName evidence="1">Uncharacterized protein</fullName>
    </submittedName>
</protein>
<accession>A0ABW3NML0</accession>
<dbReference type="Proteomes" id="UP001597131">
    <property type="component" value="Unassembled WGS sequence"/>
</dbReference>
<proteinExistence type="predicted"/>
<sequence length="54" mass="6071">MIGILDKNLVKEDQIVKEGTPLLQIIRTSPKLNMENARLALEPTKEKSLGDLRV</sequence>
<evidence type="ECO:0000313" key="1">
    <source>
        <dbReference type="EMBL" id="MFD1094863.1"/>
    </source>
</evidence>